<keyword evidence="3 6" id="KW-0812">Transmembrane</keyword>
<evidence type="ECO:0000256" key="2">
    <source>
        <dbReference type="ARBA" id="ARBA00009773"/>
    </source>
</evidence>
<dbReference type="EMBL" id="AYGX02000066">
    <property type="protein sequence ID" value="KRO27848.1"/>
    <property type="molecule type" value="Genomic_DNA"/>
</dbReference>
<keyword evidence="4 6" id="KW-1133">Transmembrane helix</keyword>
<dbReference type="InterPro" id="IPR002549">
    <property type="entry name" value="AI-2E-like"/>
</dbReference>
<dbReference type="PANTHER" id="PTHR21716:SF62">
    <property type="entry name" value="TRANSPORT PROTEIN YDBI-RELATED"/>
    <property type="match status" value="1"/>
</dbReference>
<gene>
    <name evidence="7" type="ORF">DY78_GL002841</name>
</gene>
<evidence type="ECO:0000256" key="6">
    <source>
        <dbReference type="SAM" id="Phobius"/>
    </source>
</evidence>
<dbReference type="AlphaFoldDB" id="A0A0R2NQ38"/>
<comment type="caution">
    <text evidence="7">The sequence shown here is derived from an EMBL/GenBank/DDBJ whole genome shotgun (WGS) entry which is preliminary data.</text>
</comment>
<feature type="transmembrane region" description="Helical" evidence="6">
    <location>
        <begin position="62"/>
        <end position="83"/>
    </location>
</feature>
<protein>
    <submittedName>
        <fullName evidence="7">Transport protein</fullName>
    </submittedName>
</protein>
<organism evidence="7 8">
    <name type="scientific">Lactiplantibacillus fabifermentans DSM 21115</name>
    <dbReference type="NCBI Taxonomy" id="1413187"/>
    <lineage>
        <taxon>Bacteria</taxon>
        <taxon>Bacillati</taxon>
        <taxon>Bacillota</taxon>
        <taxon>Bacilli</taxon>
        <taxon>Lactobacillales</taxon>
        <taxon>Lactobacillaceae</taxon>
        <taxon>Lactiplantibacillus</taxon>
    </lineage>
</organism>
<reference evidence="7 8" key="1">
    <citation type="journal article" date="2015" name="Genome Announc.">
        <title>Expanding the biotechnology potential of lactobacilli through comparative genomics of 213 strains and associated genera.</title>
        <authorList>
            <person name="Sun Z."/>
            <person name="Harris H.M."/>
            <person name="McCann A."/>
            <person name="Guo C."/>
            <person name="Argimon S."/>
            <person name="Zhang W."/>
            <person name="Yang X."/>
            <person name="Jeffery I.B."/>
            <person name="Cooney J.C."/>
            <person name="Kagawa T.F."/>
            <person name="Liu W."/>
            <person name="Song Y."/>
            <person name="Salvetti E."/>
            <person name="Wrobel A."/>
            <person name="Rasinkangas P."/>
            <person name="Parkhill J."/>
            <person name="Rea M.C."/>
            <person name="O'Sullivan O."/>
            <person name="Ritari J."/>
            <person name="Douillard F.P."/>
            <person name="Paul Ross R."/>
            <person name="Yang R."/>
            <person name="Briner A.E."/>
            <person name="Felis G.E."/>
            <person name="de Vos W.M."/>
            <person name="Barrangou R."/>
            <person name="Klaenhammer T.R."/>
            <person name="Caufield P.W."/>
            <person name="Cui Y."/>
            <person name="Zhang H."/>
            <person name="O'Toole P.W."/>
        </authorList>
    </citation>
    <scope>NUCLEOTIDE SEQUENCE [LARGE SCALE GENOMIC DNA]</scope>
    <source>
        <strain evidence="7 8">DSM 21115</strain>
    </source>
</reference>
<feature type="transmembrane region" description="Helical" evidence="6">
    <location>
        <begin position="267"/>
        <end position="287"/>
    </location>
</feature>
<feature type="transmembrane region" description="Helical" evidence="6">
    <location>
        <begin position="20"/>
        <end position="50"/>
    </location>
</feature>
<dbReference type="Proteomes" id="UP000050920">
    <property type="component" value="Unassembled WGS sequence"/>
</dbReference>
<name>A0A0R2NQ38_9LACO</name>
<sequence length="361" mass="41369">MWILEVWSQFVHNVRLRRASVLALIVVGLYLASSMMSIILLTFIFTFLVTRLVHAIRKWVKIPAPLIVCVVYALVILGIYFAVTTYMPQLIKQTFSTFESVYRFYQNPTHDTNQLLTWVTSYLQQSDILKQLKGGITVVFQYITNIGSMGLTFFLSFILSFFFTVEDRQMREFSKRFLTSTFGWFFQDVYYFARKFVNSFGVVLEAQFLIALVNTVITVTFMGILQMPQLISLGLMIFLLSLIPVAGVIISIVPLSLIAYSVGGFRYVVYMLIMIAVVHTLEAYVLNPKFMSSRTELPIFYTFVVLLVGERLFGVWGLIVGVPIFNFILDIIGVKPVHGLKPQLHLKTNLNSHHDSENKPR</sequence>
<proteinExistence type="inferred from homology"/>
<dbReference type="GO" id="GO:0055085">
    <property type="term" value="P:transmembrane transport"/>
    <property type="evidence" value="ECO:0007669"/>
    <property type="project" value="TreeGrafter"/>
</dbReference>
<evidence type="ECO:0000256" key="4">
    <source>
        <dbReference type="ARBA" id="ARBA00022989"/>
    </source>
</evidence>
<dbReference type="GO" id="GO:0016020">
    <property type="term" value="C:membrane"/>
    <property type="evidence" value="ECO:0007669"/>
    <property type="project" value="UniProtKB-SubCell"/>
</dbReference>
<evidence type="ECO:0000256" key="3">
    <source>
        <dbReference type="ARBA" id="ARBA00022692"/>
    </source>
</evidence>
<feature type="transmembrane region" description="Helical" evidence="6">
    <location>
        <begin position="237"/>
        <end position="261"/>
    </location>
</feature>
<evidence type="ECO:0000313" key="8">
    <source>
        <dbReference type="Proteomes" id="UP000050920"/>
    </source>
</evidence>
<feature type="transmembrane region" description="Helical" evidence="6">
    <location>
        <begin position="206"/>
        <end position="225"/>
    </location>
</feature>
<evidence type="ECO:0000313" key="7">
    <source>
        <dbReference type="EMBL" id="KRO27848.1"/>
    </source>
</evidence>
<feature type="transmembrane region" description="Helical" evidence="6">
    <location>
        <begin position="142"/>
        <end position="165"/>
    </location>
</feature>
<comment type="subcellular location">
    <subcellularLocation>
        <location evidence="1">Membrane</location>
        <topology evidence="1">Multi-pass membrane protein</topology>
    </subcellularLocation>
</comment>
<evidence type="ECO:0000256" key="1">
    <source>
        <dbReference type="ARBA" id="ARBA00004141"/>
    </source>
</evidence>
<comment type="similarity">
    <text evidence="2">Belongs to the autoinducer-2 exporter (AI-2E) (TC 2.A.86) family.</text>
</comment>
<keyword evidence="5 6" id="KW-0472">Membrane</keyword>
<evidence type="ECO:0000256" key="5">
    <source>
        <dbReference type="ARBA" id="ARBA00023136"/>
    </source>
</evidence>
<keyword evidence="8" id="KW-1185">Reference proteome</keyword>
<dbReference type="PANTHER" id="PTHR21716">
    <property type="entry name" value="TRANSMEMBRANE PROTEIN"/>
    <property type="match status" value="1"/>
</dbReference>
<dbReference type="Pfam" id="PF01594">
    <property type="entry name" value="AI-2E_transport"/>
    <property type="match status" value="1"/>
</dbReference>
<accession>A0A0R2NQ38</accession>